<dbReference type="InterPro" id="IPR016181">
    <property type="entry name" value="Acyl_CoA_acyltransferase"/>
</dbReference>
<gene>
    <name evidence="5" type="ORF">CEY11_22865</name>
</gene>
<dbReference type="PROSITE" id="PS50995">
    <property type="entry name" value="HTH_MARR_2"/>
    <property type="match status" value="1"/>
</dbReference>
<dbReference type="InterPro" id="IPR000182">
    <property type="entry name" value="GNAT_dom"/>
</dbReference>
<feature type="domain" description="HTH marR-type" evidence="3">
    <location>
        <begin position="4"/>
        <end position="138"/>
    </location>
</feature>
<dbReference type="InterPro" id="IPR011991">
    <property type="entry name" value="ArsR-like_HTH"/>
</dbReference>
<dbReference type="CDD" id="cd00090">
    <property type="entry name" value="HTH_ARSR"/>
    <property type="match status" value="1"/>
</dbReference>
<name>A0A225M250_9BURK</name>
<dbReference type="CDD" id="cd04301">
    <property type="entry name" value="NAT_SF"/>
    <property type="match status" value="1"/>
</dbReference>
<protein>
    <submittedName>
        <fullName evidence="5">MarR family transcriptional regulator</fullName>
    </submittedName>
</protein>
<dbReference type="AlphaFoldDB" id="A0A225M250"/>
<dbReference type="Pfam" id="PF12802">
    <property type="entry name" value="MarR_2"/>
    <property type="match status" value="1"/>
</dbReference>
<feature type="domain" description="N-acetyltransferase" evidence="4">
    <location>
        <begin position="155"/>
        <end position="297"/>
    </location>
</feature>
<comment type="caution">
    <text evidence="5">The sequence shown here is derived from an EMBL/GenBank/DDBJ whole genome shotgun (WGS) entry which is preliminary data.</text>
</comment>
<dbReference type="EMBL" id="NJIH01000016">
    <property type="protein sequence ID" value="OWT54210.1"/>
    <property type="molecule type" value="Genomic_DNA"/>
</dbReference>
<keyword evidence="1" id="KW-0808">Transferase</keyword>
<keyword evidence="6" id="KW-1185">Reference proteome</keyword>
<evidence type="ECO:0000256" key="1">
    <source>
        <dbReference type="ARBA" id="ARBA00022679"/>
    </source>
</evidence>
<sequence length="301" mass="33292">MKTNHEQLQQVRRFNRTVTQRIGVLDRDYLGSGRPLAEARLLFEIGARGATVRELRARFGLDSGYFSRLLRKLERQGLAATRPDRSDGRVRRVGLTAAGKKEWSLLDRRSKTQAAGLLAPLGDTQRTRLLTAMAEVERLLRASAVTLETADPAGAEARACLQAYFDELSQRFEQSFDPTLGPSADPETLVPPAGLFLIARLDGTPVGCGALKIMEAGFGEIKRMWVAPAARGLGIARRLLEALEKHAADAGLDILRLDTNRNLTEARALYIGKGYVEIAAYNDNPYAHHWFEKRGLRGLSK</sequence>
<evidence type="ECO:0000259" key="4">
    <source>
        <dbReference type="PROSITE" id="PS51186"/>
    </source>
</evidence>
<dbReference type="SUPFAM" id="SSF46785">
    <property type="entry name" value="Winged helix' DNA-binding domain"/>
    <property type="match status" value="1"/>
</dbReference>
<reference evidence="6" key="1">
    <citation type="submission" date="2017-06" db="EMBL/GenBank/DDBJ databases">
        <title>Herbaspirillum phytohormonus sp. nov., isolated from the root nodule of Robinia pseudoacacia in lead-zinc mine.</title>
        <authorList>
            <person name="Fan M."/>
            <person name="Lin Y."/>
        </authorList>
    </citation>
    <scope>NUCLEOTIDE SEQUENCE [LARGE SCALE GENOMIC DNA]</scope>
    <source>
        <strain evidence="6">SC-089</strain>
    </source>
</reference>
<dbReference type="PANTHER" id="PTHR43877">
    <property type="entry name" value="AMINOALKYLPHOSPHONATE N-ACETYLTRANSFERASE-RELATED-RELATED"/>
    <property type="match status" value="1"/>
</dbReference>
<evidence type="ECO:0000259" key="3">
    <source>
        <dbReference type="PROSITE" id="PS50995"/>
    </source>
</evidence>
<accession>A0A225M250</accession>
<dbReference type="SUPFAM" id="SSF55729">
    <property type="entry name" value="Acyl-CoA N-acyltransferases (Nat)"/>
    <property type="match status" value="1"/>
</dbReference>
<dbReference type="Pfam" id="PF00583">
    <property type="entry name" value="Acetyltransf_1"/>
    <property type="match status" value="1"/>
</dbReference>
<evidence type="ECO:0000313" key="5">
    <source>
        <dbReference type="EMBL" id="OWT54210.1"/>
    </source>
</evidence>
<evidence type="ECO:0000256" key="2">
    <source>
        <dbReference type="ARBA" id="ARBA00023315"/>
    </source>
</evidence>
<dbReference type="GO" id="GO:0003700">
    <property type="term" value="F:DNA-binding transcription factor activity"/>
    <property type="evidence" value="ECO:0007669"/>
    <property type="project" value="InterPro"/>
</dbReference>
<evidence type="ECO:0000313" key="6">
    <source>
        <dbReference type="Proteomes" id="UP000214603"/>
    </source>
</evidence>
<dbReference type="Gene3D" id="3.40.630.30">
    <property type="match status" value="1"/>
</dbReference>
<dbReference type="PROSITE" id="PS51186">
    <property type="entry name" value="GNAT"/>
    <property type="match status" value="1"/>
</dbReference>
<dbReference type="RefSeq" id="WP_088605748.1">
    <property type="nucleotide sequence ID" value="NZ_NJIH01000016.1"/>
</dbReference>
<dbReference type="GO" id="GO:0016747">
    <property type="term" value="F:acyltransferase activity, transferring groups other than amino-acyl groups"/>
    <property type="evidence" value="ECO:0007669"/>
    <property type="project" value="InterPro"/>
</dbReference>
<keyword evidence="2" id="KW-0012">Acyltransferase</keyword>
<dbReference type="SMART" id="SM00347">
    <property type="entry name" value="HTH_MARR"/>
    <property type="match status" value="1"/>
</dbReference>
<proteinExistence type="predicted"/>
<dbReference type="InterPro" id="IPR050832">
    <property type="entry name" value="Bact_Acetyltransf"/>
</dbReference>
<dbReference type="InterPro" id="IPR036388">
    <property type="entry name" value="WH-like_DNA-bd_sf"/>
</dbReference>
<organism evidence="5 6">
    <name type="scientific">Candidimonas nitroreducens</name>
    <dbReference type="NCBI Taxonomy" id="683354"/>
    <lineage>
        <taxon>Bacteria</taxon>
        <taxon>Pseudomonadati</taxon>
        <taxon>Pseudomonadota</taxon>
        <taxon>Betaproteobacteria</taxon>
        <taxon>Burkholderiales</taxon>
        <taxon>Alcaligenaceae</taxon>
        <taxon>Candidimonas</taxon>
    </lineage>
</organism>
<dbReference type="PANTHER" id="PTHR43877:SF2">
    <property type="entry name" value="AMINOALKYLPHOSPHONATE N-ACETYLTRANSFERASE-RELATED"/>
    <property type="match status" value="1"/>
</dbReference>
<dbReference type="Proteomes" id="UP000214603">
    <property type="component" value="Unassembled WGS sequence"/>
</dbReference>
<dbReference type="OrthoDB" id="273614at2"/>
<dbReference type="InterPro" id="IPR036390">
    <property type="entry name" value="WH_DNA-bd_sf"/>
</dbReference>
<dbReference type="Gene3D" id="1.10.10.10">
    <property type="entry name" value="Winged helix-like DNA-binding domain superfamily/Winged helix DNA-binding domain"/>
    <property type="match status" value="1"/>
</dbReference>
<dbReference type="InterPro" id="IPR000835">
    <property type="entry name" value="HTH_MarR-typ"/>
</dbReference>